<name>A0A6G1WUJ2_9HYPH</name>
<accession>A0A6G1WUJ2</accession>
<protein>
    <recommendedName>
        <fullName evidence="2">Transposase</fullName>
    </recommendedName>
</protein>
<gene>
    <name evidence="1" type="ORF">GHJ91_31365</name>
</gene>
<organism evidence="1">
    <name type="scientific">Sinorhizobium medicae</name>
    <dbReference type="NCBI Taxonomy" id="110321"/>
    <lineage>
        <taxon>Bacteria</taxon>
        <taxon>Pseudomonadati</taxon>
        <taxon>Pseudomonadota</taxon>
        <taxon>Alphaproteobacteria</taxon>
        <taxon>Hyphomicrobiales</taxon>
        <taxon>Rhizobiaceae</taxon>
        <taxon>Sinorhizobium/Ensifer group</taxon>
        <taxon>Sinorhizobium</taxon>
    </lineage>
</organism>
<reference evidence="1" key="1">
    <citation type="journal article" date="2013" name="Genome Biol.">
        <title>Comparative genomics of the core and accessory genomes of 48 Sinorhizobium strains comprising five genospecies.</title>
        <authorList>
            <person name="Sugawara M."/>
            <person name="Epstein B."/>
            <person name="Badgley B.D."/>
            <person name="Unno T."/>
            <person name="Xu L."/>
            <person name="Reese J."/>
            <person name="Gyaneshwar P."/>
            <person name="Denny R."/>
            <person name="Mudge J."/>
            <person name="Bharti A.K."/>
            <person name="Farmer A.D."/>
            <person name="May G.D."/>
            <person name="Woodward J.E."/>
            <person name="Medigue C."/>
            <person name="Vallenet D."/>
            <person name="Lajus A."/>
            <person name="Rouy Z."/>
            <person name="Martinez-Vaz B."/>
            <person name="Tiffin P."/>
            <person name="Young N.D."/>
            <person name="Sadowsky M.J."/>
        </authorList>
    </citation>
    <scope>NUCLEOTIDE SEQUENCE</scope>
    <source>
        <strain evidence="1">M1</strain>
    </source>
</reference>
<sequence length="57" mass="6603">MISIFEQFLSRSGAIAFLKDYRKRFPGSTFGTNLRVNFNRMEQCWQVSGHRFNVAAA</sequence>
<evidence type="ECO:0000313" key="1">
    <source>
        <dbReference type="EMBL" id="MQW73430.1"/>
    </source>
</evidence>
<proteinExistence type="predicted"/>
<evidence type="ECO:0008006" key="2">
    <source>
        <dbReference type="Google" id="ProtNLM"/>
    </source>
</evidence>
<dbReference type="RefSeq" id="WP_153414203.1">
    <property type="nucleotide sequence ID" value="NZ_CP140927.1"/>
</dbReference>
<dbReference type="EMBL" id="WISB01000205">
    <property type="protein sequence ID" value="MQW73430.1"/>
    <property type="molecule type" value="Genomic_DNA"/>
</dbReference>
<dbReference type="AlphaFoldDB" id="A0A6G1WUJ2"/>
<comment type="caution">
    <text evidence="1">The sequence shown here is derived from an EMBL/GenBank/DDBJ whole genome shotgun (WGS) entry which is preliminary data.</text>
</comment>